<dbReference type="Gene3D" id="3.50.7.10">
    <property type="entry name" value="GroEL"/>
    <property type="match status" value="1"/>
</dbReference>
<keyword evidence="1" id="KW-0472">Membrane</keyword>
<dbReference type="EMBL" id="WPCU01000004">
    <property type="protein sequence ID" value="MVA75431.1"/>
    <property type="molecule type" value="Genomic_DNA"/>
</dbReference>
<protein>
    <submittedName>
        <fullName evidence="2">Uncharacterized protein</fullName>
    </submittedName>
</protein>
<gene>
    <name evidence="2" type="ORF">GC722_05225</name>
</gene>
<evidence type="ECO:0000313" key="3">
    <source>
        <dbReference type="Proteomes" id="UP000435304"/>
    </source>
</evidence>
<dbReference type="SUPFAM" id="SSF52029">
    <property type="entry name" value="GroEL apical domain-like"/>
    <property type="match status" value="1"/>
</dbReference>
<dbReference type="InterPro" id="IPR027409">
    <property type="entry name" value="GroEL-like_apical_dom_sf"/>
</dbReference>
<evidence type="ECO:0000256" key="1">
    <source>
        <dbReference type="SAM" id="Phobius"/>
    </source>
</evidence>
<keyword evidence="1" id="KW-0812">Transmembrane</keyword>
<reference evidence="2 3" key="1">
    <citation type="submission" date="2019-12" db="EMBL/GenBank/DDBJ databases">
        <title>Auraticoccus cholistani sp. nov., an actinomycete isolated from soil of Cholistan desert.</title>
        <authorList>
            <person name="Cheema M.T."/>
        </authorList>
    </citation>
    <scope>NUCLEOTIDE SEQUENCE [LARGE SCALE GENOMIC DNA]</scope>
    <source>
        <strain evidence="2 3">F435</strain>
    </source>
</reference>
<feature type="transmembrane region" description="Helical" evidence="1">
    <location>
        <begin position="6"/>
        <end position="24"/>
    </location>
</feature>
<dbReference type="RefSeq" id="WP_156608503.1">
    <property type="nucleotide sequence ID" value="NZ_WPCU01000004.1"/>
</dbReference>
<evidence type="ECO:0000313" key="2">
    <source>
        <dbReference type="EMBL" id="MVA75431.1"/>
    </source>
</evidence>
<dbReference type="AlphaFoldDB" id="A0A6A9URV1"/>
<keyword evidence="3" id="KW-1185">Reference proteome</keyword>
<sequence length="226" mass="23572">MQTWVFWLVVVLVLGVAVIVVGALRDRHLQRAREQELLRPPARAVPGPGGTAVPGYVLDDDAGRPPADVLPSDLDPAGRSAVAAGLSASVRIGAGMAAPGFTTDAPSGWAVLDRPRVLVCADPVGSIRALLTFLEASVRESRPCVVVAPDLDPVVVRTLEVNRIQRRLQVVAVVAGDLAREAVCAATGASPVSGSDLAAGWLPDAALGRCERWVSDSRRSWVLGGA</sequence>
<proteinExistence type="predicted"/>
<name>A0A6A9URV1_9ACTN</name>
<comment type="caution">
    <text evidence="2">The sequence shown here is derived from an EMBL/GenBank/DDBJ whole genome shotgun (WGS) entry which is preliminary data.</text>
</comment>
<keyword evidence="1" id="KW-1133">Transmembrane helix</keyword>
<accession>A0A6A9URV1</accession>
<organism evidence="2 3">
    <name type="scientific">Auraticoccus cholistanensis</name>
    <dbReference type="NCBI Taxonomy" id="2656650"/>
    <lineage>
        <taxon>Bacteria</taxon>
        <taxon>Bacillati</taxon>
        <taxon>Actinomycetota</taxon>
        <taxon>Actinomycetes</taxon>
        <taxon>Propionibacteriales</taxon>
        <taxon>Propionibacteriaceae</taxon>
        <taxon>Auraticoccus</taxon>
    </lineage>
</organism>
<dbReference type="Proteomes" id="UP000435304">
    <property type="component" value="Unassembled WGS sequence"/>
</dbReference>